<reference evidence="5 6" key="1">
    <citation type="submission" date="2024-06" db="EMBL/GenBank/DDBJ databases">
        <title>A chromosome-level genome assembly of beet webworm, Loxostege sticticalis.</title>
        <authorList>
            <person name="Zhang Y."/>
        </authorList>
    </citation>
    <scope>NUCLEOTIDE SEQUENCE [LARGE SCALE GENOMIC DNA]</scope>
    <source>
        <strain evidence="5">AQ028</strain>
        <tissue evidence="5">Male pupae</tissue>
    </source>
</reference>
<keyword evidence="3" id="KW-0732">Signal</keyword>
<dbReference type="CDD" id="cd00033">
    <property type="entry name" value="CCP"/>
    <property type="match status" value="1"/>
</dbReference>
<dbReference type="InterPro" id="IPR000436">
    <property type="entry name" value="Sushi_SCR_CCP_dom"/>
</dbReference>
<dbReference type="PROSITE" id="PS50923">
    <property type="entry name" value="SUSHI"/>
    <property type="match status" value="1"/>
</dbReference>
<dbReference type="EMBL" id="JBEDNZ010000002">
    <property type="protein sequence ID" value="KAL0851265.1"/>
    <property type="molecule type" value="Genomic_DNA"/>
</dbReference>
<dbReference type="Proteomes" id="UP001549921">
    <property type="component" value="Unassembled WGS sequence"/>
</dbReference>
<feature type="signal peptide" evidence="3">
    <location>
        <begin position="1"/>
        <end position="19"/>
    </location>
</feature>
<evidence type="ECO:0000259" key="4">
    <source>
        <dbReference type="PROSITE" id="PS50923"/>
    </source>
</evidence>
<feature type="chain" id="PRO_5044828797" description="Sushi domain-containing protein" evidence="3">
    <location>
        <begin position="20"/>
        <end position="377"/>
    </location>
</feature>
<organism evidence="5 6">
    <name type="scientific">Loxostege sticticalis</name>
    <name type="common">Beet webworm moth</name>
    <dbReference type="NCBI Taxonomy" id="481309"/>
    <lineage>
        <taxon>Eukaryota</taxon>
        <taxon>Metazoa</taxon>
        <taxon>Ecdysozoa</taxon>
        <taxon>Arthropoda</taxon>
        <taxon>Hexapoda</taxon>
        <taxon>Insecta</taxon>
        <taxon>Pterygota</taxon>
        <taxon>Neoptera</taxon>
        <taxon>Endopterygota</taxon>
        <taxon>Lepidoptera</taxon>
        <taxon>Glossata</taxon>
        <taxon>Ditrysia</taxon>
        <taxon>Pyraloidea</taxon>
        <taxon>Crambidae</taxon>
        <taxon>Pyraustinae</taxon>
        <taxon>Loxostege</taxon>
    </lineage>
</organism>
<proteinExistence type="predicted"/>
<dbReference type="AlphaFoldDB" id="A0ABD0TPJ7"/>
<dbReference type="Gene3D" id="2.10.70.10">
    <property type="entry name" value="Complement Module, domain 1"/>
    <property type="match status" value="1"/>
</dbReference>
<dbReference type="Pfam" id="PF00084">
    <property type="entry name" value="Sushi"/>
    <property type="match status" value="1"/>
</dbReference>
<name>A0ABD0TPJ7_LOXSC</name>
<sequence length="377" mass="42316">MSVLFTTFLVGCLLGSAVTRQADIDINRIKLISNEAVPELPEYTKHPRTFPESYNQFKRSYDYDYHRGGLSTPLSAVQSLHDAAEMPAAKTIAVHQPREDPRLFYQSDSYIKEINRKNMNREVTSIYPGREVVRAGESYAPRSLAMRWEDRRSNRVNADYNNLCIKCPQDRTLIAKPGSDRVVLQNPRLSTCSGLKVPREVRFTSLYGPKFGSLLTEGSHVIIGRISYRGKDIQMCKMQVHVIVQSCTVPSYLVSQCDERSKLCSFSCRDPNLELQGHSSLACGDTMGWTGWTGSLPVCRARSWCDRPEPPDHGRLSCKGTPEGSGLAEGSTCRVRCARGFHWTPRAATVCRRGAWTFNISCQPKRSNYSYGNSIPG</sequence>
<accession>A0ABD0TPJ7</accession>
<keyword evidence="2" id="KW-0768">Sushi</keyword>
<evidence type="ECO:0000313" key="5">
    <source>
        <dbReference type="EMBL" id="KAL0851265.1"/>
    </source>
</evidence>
<evidence type="ECO:0000256" key="3">
    <source>
        <dbReference type="SAM" id="SignalP"/>
    </source>
</evidence>
<protein>
    <recommendedName>
        <fullName evidence="4">Sushi domain-containing protein</fullName>
    </recommendedName>
</protein>
<evidence type="ECO:0000313" key="6">
    <source>
        <dbReference type="Proteomes" id="UP001549921"/>
    </source>
</evidence>
<dbReference type="SUPFAM" id="SSF57535">
    <property type="entry name" value="Complement control module/SCR domain"/>
    <property type="match status" value="1"/>
</dbReference>
<evidence type="ECO:0000256" key="2">
    <source>
        <dbReference type="PROSITE-ProRule" id="PRU00302"/>
    </source>
</evidence>
<comment type="caution">
    <text evidence="2">Lacks conserved residue(s) required for the propagation of feature annotation.</text>
</comment>
<gene>
    <name evidence="5" type="ORF">ABMA28_007101</name>
</gene>
<dbReference type="InterPro" id="IPR035976">
    <property type="entry name" value="Sushi/SCR/CCP_sf"/>
</dbReference>
<dbReference type="SMART" id="SM00032">
    <property type="entry name" value="CCP"/>
    <property type="match status" value="1"/>
</dbReference>
<comment type="caution">
    <text evidence="5">The sequence shown here is derived from an EMBL/GenBank/DDBJ whole genome shotgun (WGS) entry which is preliminary data.</text>
</comment>
<evidence type="ECO:0000256" key="1">
    <source>
        <dbReference type="ARBA" id="ARBA00023157"/>
    </source>
</evidence>
<feature type="domain" description="Sushi" evidence="4">
    <location>
        <begin position="245"/>
        <end position="301"/>
    </location>
</feature>
<keyword evidence="1" id="KW-1015">Disulfide bond</keyword>